<evidence type="ECO:0000256" key="5">
    <source>
        <dbReference type="ARBA" id="ARBA00023002"/>
    </source>
</evidence>
<dbReference type="FunFam" id="2.30.110.10:FF:000020">
    <property type="entry name" value="PNPO isoform 11"/>
    <property type="match status" value="1"/>
</dbReference>
<dbReference type="AlphaFoldDB" id="A0A5M6D0J3"/>
<dbReference type="EMBL" id="VWOX01000011">
    <property type="protein sequence ID" value="KAA5541007.1"/>
    <property type="molecule type" value="Genomic_DNA"/>
</dbReference>
<dbReference type="EC" id="1.4.3.5" evidence="7"/>
<evidence type="ECO:0000313" key="12">
    <source>
        <dbReference type="EMBL" id="KAA5541007.1"/>
    </source>
</evidence>
<organism evidence="12 13">
    <name type="scientific">Roseiconus nitratireducens</name>
    <dbReference type="NCBI Taxonomy" id="2605748"/>
    <lineage>
        <taxon>Bacteria</taxon>
        <taxon>Pseudomonadati</taxon>
        <taxon>Planctomycetota</taxon>
        <taxon>Planctomycetia</taxon>
        <taxon>Pirellulales</taxon>
        <taxon>Pirellulaceae</taxon>
        <taxon>Roseiconus</taxon>
    </lineage>
</organism>
<evidence type="ECO:0000256" key="9">
    <source>
        <dbReference type="PIRSR" id="PIRSR000190-2"/>
    </source>
</evidence>
<comment type="caution">
    <text evidence="12">The sequence shown here is derived from an EMBL/GenBank/DDBJ whole genome shotgun (WGS) entry which is preliminary data.</text>
</comment>
<evidence type="ECO:0000256" key="4">
    <source>
        <dbReference type="ARBA" id="ARBA00022643"/>
    </source>
</evidence>
<sequence length="215" mass="25134">MSLYEMRRSYKLGSLNETDIDPDPMVQFQTWLQQAMEGDLPDWVEVNAMTLSTTEPDGRVSSRIVLLKGLDKGKFWFYTNYASDKGRQIADNAHVALCFLWQHNQRQVRVEGIAEPAPREQSVRYFRTRPRESQLGALVSDQSTVIESRKVLETRLQELTKKYADGDIPCPEQWGGYGVTPLQVEFWQGREKRLHDRLRYRRGEDNRWLVERLAP</sequence>
<comment type="function">
    <text evidence="7">Catalyzes the oxidation of either pyridoxine 5'-phosphate (PNP) or pyridoxamine 5'-phosphate (PMP) into pyridoxal 5'-phosphate (PLP).</text>
</comment>
<dbReference type="Pfam" id="PF10590">
    <property type="entry name" value="PNP_phzG_C"/>
    <property type="match status" value="1"/>
</dbReference>
<feature type="binding site" evidence="7 9">
    <location>
        <position position="187"/>
    </location>
    <ligand>
        <name>FMN</name>
        <dbReference type="ChEBI" id="CHEBI:58210"/>
    </ligand>
</feature>
<name>A0A5M6D0J3_9BACT</name>
<comment type="pathway">
    <text evidence="7">Cofactor metabolism; pyridoxal 5'-phosphate salvage; pyridoxal 5'-phosphate from pyridoxine 5'-phosphate: step 1/1.</text>
</comment>
<feature type="binding site" evidence="7 8">
    <location>
        <position position="133"/>
    </location>
    <ligand>
        <name>substrate</name>
    </ligand>
</feature>
<keyword evidence="6 7" id="KW-0664">Pyridoxine biosynthesis</keyword>
<dbReference type="PROSITE" id="PS01064">
    <property type="entry name" value="PYRIDOX_OXIDASE"/>
    <property type="match status" value="1"/>
</dbReference>
<dbReference type="RefSeq" id="WP_150078051.1">
    <property type="nucleotide sequence ID" value="NZ_VWOX01000011.1"/>
</dbReference>
<feature type="binding site" evidence="7 9">
    <location>
        <begin position="142"/>
        <end position="143"/>
    </location>
    <ligand>
        <name>FMN</name>
        <dbReference type="ChEBI" id="CHEBI:58210"/>
    </ligand>
</feature>
<feature type="domain" description="Pyridoxine 5'-phosphate oxidase dimerisation C-terminal" evidence="11">
    <location>
        <begin position="174"/>
        <end position="215"/>
    </location>
</feature>
<feature type="binding site" evidence="7 9">
    <location>
        <begin position="78"/>
        <end position="79"/>
    </location>
    <ligand>
        <name>FMN</name>
        <dbReference type="ChEBI" id="CHEBI:58210"/>
    </ligand>
</feature>
<feature type="binding site" evidence="7 8">
    <location>
        <position position="125"/>
    </location>
    <ligand>
        <name>substrate</name>
    </ligand>
</feature>
<dbReference type="HAMAP" id="MF_01629">
    <property type="entry name" value="PdxH"/>
    <property type="match status" value="1"/>
</dbReference>
<dbReference type="GO" id="GO:0010181">
    <property type="term" value="F:FMN binding"/>
    <property type="evidence" value="ECO:0007669"/>
    <property type="project" value="UniProtKB-UniRule"/>
</dbReference>
<accession>A0A5M6D0J3</accession>
<evidence type="ECO:0000256" key="6">
    <source>
        <dbReference type="ARBA" id="ARBA00023096"/>
    </source>
</evidence>
<feature type="binding site" evidence="7 8">
    <location>
        <position position="129"/>
    </location>
    <ligand>
        <name>substrate</name>
    </ligand>
</feature>
<dbReference type="PANTHER" id="PTHR10851">
    <property type="entry name" value="PYRIDOXINE-5-PHOSPHATE OXIDASE"/>
    <property type="match status" value="1"/>
</dbReference>
<dbReference type="InterPro" id="IPR012349">
    <property type="entry name" value="Split_barrel_FMN-bd"/>
</dbReference>
<dbReference type="GO" id="GO:0008615">
    <property type="term" value="P:pyridoxine biosynthetic process"/>
    <property type="evidence" value="ECO:0007669"/>
    <property type="project" value="UniProtKB-UniRule"/>
</dbReference>
<evidence type="ECO:0000259" key="10">
    <source>
        <dbReference type="Pfam" id="PF01243"/>
    </source>
</evidence>
<comment type="subunit">
    <text evidence="2 7">Homodimer.</text>
</comment>
<keyword evidence="13" id="KW-1185">Reference proteome</keyword>
<feature type="binding site" evidence="7 9">
    <location>
        <position position="85"/>
    </location>
    <ligand>
        <name>FMN</name>
        <dbReference type="ChEBI" id="CHEBI:58210"/>
    </ligand>
</feature>
<feature type="binding site" evidence="7 8">
    <location>
        <position position="68"/>
    </location>
    <ligand>
        <name>substrate</name>
    </ligand>
</feature>
<evidence type="ECO:0000256" key="7">
    <source>
        <dbReference type="HAMAP-Rule" id="MF_01629"/>
    </source>
</evidence>
<feature type="binding site" evidence="7 9">
    <location>
        <position position="107"/>
    </location>
    <ligand>
        <name>FMN</name>
        <dbReference type="ChEBI" id="CHEBI:58210"/>
    </ligand>
</feature>
<protein>
    <recommendedName>
        <fullName evidence="7">Pyridoxine/pyridoxamine 5'-phosphate oxidase</fullName>
        <ecNumber evidence="7">1.4.3.5</ecNumber>
    </recommendedName>
    <alternativeName>
        <fullName evidence="7">PNP/PMP oxidase</fullName>
        <shortName evidence="7">PNPOx</shortName>
    </alternativeName>
    <alternativeName>
        <fullName evidence="7">Pyridoxal 5'-phosphate synthase</fullName>
    </alternativeName>
</protein>
<keyword evidence="4 7" id="KW-0288">FMN</keyword>
<dbReference type="InterPro" id="IPR019576">
    <property type="entry name" value="Pyridoxamine_oxidase_dimer_C"/>
</dbReference>
<gene>
    <name evidence="7 12" type="primary">pdxH</name>
    <name evidence="12" type="ORF">FYK55_19095</name>
</gene>
<feature type="binding site" evidence="7 8">
    <location>
        <begin position="193"/>
        <end position="195"/>
    </location>
    <ligand>
        <name>substrate</name>
    </ligand>
</feature>
<dbReference type="InterPro" id="IPR011576">
    <property type="entry name" value="Pyridox_Oxase_N"/>
</dbReference>
<dbReference type="SUPFAM" id="SSF50475">
    <property type="entry name" value="FMN-binding split barrel"/>
    <property type="match status" value="1"/>
</dbReference>
<evidence type="ECO:0000256" key="8">
    <source>
        <dbReference type="PIRSR" id="PIRSR000190-1"/>
    </source>
</evidence>
<dbReference type="GO" id="GO:0004733">
    <property type="term" value="F:pyridoxamine phosphate oxidase activity"/>
    <property type="evidence" value="ECO:0007669"/>
    <property type="project" value="UniProtKB-UniRule"/>
</dbReference>
<dbReference type="NCBIfam" id="NF004231">
    <property type="entry name" value="PRK05679.1"/>
    <property type="match status" value="1"/>
</dbReference>
<evidence type="ECO:0000259" key="11">
    <source>
        <dbReference type="Pfam" id="PF10590"/>
    </source>
</evidence>
<evidence type="ECO:0000313" key="13">
    <source>
        <dbReference type="Proteomes" id="UP000324479"/>
    </source>
</evidence>
<evidence type="ECO:0000256" key="1">
    <source>
        <dbReference type="ARBA" id="ARBA00007301"/>
    </source>
</evidence>
<feature type="domain" description="Pyridoxamine 5'-phosphate oxidase N-terminal" evidence="10">
    <location>
        <begin position="45"/>
        <end position="160"/>
    </location>
</feature>
<comment type="caution">
    <text evidence="7">Lacks conserved residue(s) required for the propagation of feature annotation.</text>
</comment>
<dbReference type="InterPro" id="IPR019740">
    <property type="entry name" value="Pyridox_Oxase_CS"/>
</dbReference>
<keyword evidence="3 7" id="KW-0285">Flavoprotein</keyword>
<evidence type="ECO:0000256" key="2">
    <source>
        <dbReference type="ARBA" id="ARBA00011738"/>
    </source>
</evidence>
<comment type="pathway">
    <text evidence="7">Cofactor metabolism; pyridoxal 5'-phosphate salvage; pyridoxal 5'-phosphate from pyridoxamine 5'-phosphate: step 1/1.</text>
</comment>
<proteinExistence type="inferred from homology"/>
<comment type="catalytic activity">
    <reaction evidence="7">
        <text>pyridoxamine 5'-phosphate + O2 + H2O = pyridoxal 5'-phosphate + H2O2 + NH4(+)</text>
        <dbReference type="Rhea" id="RHEA:15817"/>
        <dbReference type="ChEBI" id="CHEBI:15377"/>
        <dbReference type="ChEBI" id="CHEBI:15379"/>
        <dbReference type="ChEBI" id="CHEBI:16240"/>
        <dbReference type="ChEBI" id="CHEBI:28938"/>
        <dbReference type="ChEBI" id="CHEBI:58451"/>
        <dbReference type="ChEBI" id="CHEBI:597326"/>
        <dbReference type="EC" id="1.4.3.5"/>
    </reaction>
</comment>
<reference evidence="12 13" key="1">
    <citation type="submission" date="2019-08" db="EMBL/GenBank/DDBJ databases">
        <authorList>
            <person name="Dhanesh K."/>
            <person name="Kumar G."/>
            <person name="Sasikala C."/>
            <person name="Venkata Ramana C."/>
        </authorList>
    </citation>
    <scope>NUCLEOTIDE SEQUENCE [LARGE SCALE GENOMIC DNA]</scope>
    <source>
        <strain evidence="12 13">JC645</strain>
    </source>
</reference>
<dbReference type="PIRSF" id="PIRSF000190">
    <property type="entry name" value="Pyd_amn-ph_oxd"/>
    <property type="match status" value="1"/>
</dbReference>
<feature type="binding site" evidence="7 9">
    <location>
        <position position="197"/>
    </location>
    <ligand>
        <name>FMN</name>
        <dbReference type="ChEBI" id="CHEBI:58210"/>
    </ligand>
</feature>
<evidence type="ECO:0000256" key="3">
    <source>
        <dbReference type="ARBA" id="ARBA00022630"/>
    </source>
</evidence>
<dbReference type="Pfam" id="PF01243">
    <property type="entry name" value="PNPOx_N"/>
    <property type="match status" value="1"/>
</dbReference>
<comment type="cofactor">
    <cofactor evidence="7 9">
        <name>FMN</name>
        <dbReference type="ChEBI" id="CHEBI:58210"/>
    </cofactor>
    <text evidence="7 9">Binds 1 FMN per subunit.</text>
</comment>
<dbReference type="Proteomes" id="UP000324479">
    <property type="component" value="Unassembled WGS sequence"/>
</dbReference>
<comment type="catalytic activity">
    <reaction evidence="7">
        <text>pyridoxine 5'-phosphate + O2 = pyridoxal 5'-phosphate + H2O2</text>
        <dbReference type="Rhea" id="RHEA:15149"/>
        <dbReference type="ChEBI" id="CHEBI:15379"/>
        <dbReference type="ChEBI" id="CHEBI:16240"/>
        <dbReference type="ChEBI" id="CHEBI:58589"/>
        <dbReference type="ChEBI" id="CHEBI:597326"/>
        <dbReference type="EC" id="1.4.3.5"/>
    </reaction>
</comment>
<feature type="binding site" evidence="8">
    <location>
        <begin position="7"/>
        <end position="10"/>
    </location>
    <ligand>
        <name>substrate</name>
    </ligand>
</feature>
<keyword evidence="5 7" id="KW-0560">Oxidoreductase</keyword>
<dbReference type="NCBIfam" id="TIGR00558">
    <property type="entry name" value="pdxH"/>
    <property type="match status" value="1"/>
</dbReference>
<comment type="similarity">
    <text evidence="1 7">Belongs to the pyridoxamine 5'-phosphate oxidase family.</text>
</comment>
<dbReference type="Gene3D" id="2.30.110.10">
    <property type="entry name" value="Electron Transport, Fmn-binding Protein, Chain A"/>
    <property type="match status" value="1"/>
</dbReference>
<dbReference type="PANTHER" id="PTHR10851:SF0">
    <property type="entry name" value="PYRIDOXINE-5'-PHOSPHATE OXIDASE"/>
    <property type="match status" value="1"/>
</dbReference>
<dbReference type="InterPro" id="IPR000659">
    <property type="entry name" value="Pyridox_Oxase"/>
</dbReference>
<feature type="binding site" evidence="7 9">
    <location>
        <begin position="63"/>
        <end position="68"/>
    </location>
    <ligand>
        <name>FMN</name>
        <dbReference type="ChEBI" id="CHEBI:58210"/>
    </ligand>
</feature>
<dbReference type="UniPathway" id="UPA01068">
    <property type="reaction ID" value="UER00304"/>
</dbReference>